<accession>A0A397VP97</accession>
<dbReference type="EMBL" id="QKWP01000221">
    <property type="protein sequence ID" value="RIB24330.1"/>
    <property type="molecule type" value="Genomic_DNA"/>
</dbReference>
<comment type="caution">
    <text evidence="2">The sequence shown here is derived from an EMBL/GenBank/DDBJ whole genome shotgun (WGS) entry which is preliminary data.</text>
</comment>
<reference evidence="2 3" key="1">
    <citation type="submission" date="2018-06" db="EMBL/GenBank/DDBJ databases">
        <title>Comparative genomics reveals the genomic features of Rhizophagus irregularis, R. cerebriforme, R. diaphanum and Gigaspora rosea, and their symbiotic lifestyle signature.</title>
        <authorList>
            <person name="Morin E."/>
            <person name="San Clemente H."/>
            <person name="Chen E.C.H."/>
            <person name="De La Providencia I."/>
            <person name="Hainaut M."/>
            <person name="Kuo A."/>
            <person name="Kohler A."/>
            <person name="Murat C."/>
            <person name="Tang N."/>
            <person name="Roy S."/>
            <person name="Loubradou J."/>
            <person name="Henrissat B."/>
            <person name="Grigoriev I.V."/>
            <person name="Corradi N."/>
            <person name="Roux C."/>
            <person name="Martin F.M."/>
        </authorList>
    </citation>
    <scope>NUCLEOTIDE SEQUENCE [LARGE SCALE GENOMIC DNA]</scope>
    <source>
        <strain evidence="2 3">DAOM 194757</strain>
    </source>
</reference>
<evidence type="ECO:0000313" key="3">
    <source>
        <dbReference type="Proteomes" id="UP000266673"/>
    </source>
</evidence>
<evidence type="ECO:0000313" key="2">
    <source>
        <dbReference type="EMBL" id="RIB24330.1"/>
    </source>
</evidence>
<feature type="transmembrane region" description="Helical" evidence="1">
    <location>
        <begin position="6"/>
        <end position="30"/>
    </location>
</feature>
<evidence type="ECO:0000256" key="1">
    <source>
        <dbReference type="SAM" id="Phobius"/>
    </source>
</evidence>
<sequence>MPELDIFTITIVFILIVACFYYFCFDYFVLKKYKFKHDLIKFINGQETQFFAGSSAFDFNAQSSNNNNSSGKFRARLVISSKRKDSFLLENHIELSATTKFAENPLDDESPVNNIYLEIQYSQFEMIIEKETINPSKALIDKVTEALSHNNPYHELVEVFRSYGYFIPKKVFLGSKLYRMTCLITNEKSLEPIIKTTEWTENFTKDIYDDILSQWENLIKSHCIDETYLVSINGNIIMKDDIEKWIRSCSRSYCNSLKPISWCELYPLYEIFENDLRQKVKSVLGINDQSESFIKEKVLVTGSILIENGAYYYRVTFPTILNSNKYQIFGKLMTKDGRLIDETVVKFKSMDIRGFSAKIENFKATELPNSLIVWLMIGIPGEVGFFSTKTRNIIILNSGINKCPPNLNTTVKVPKLLHSNSIIITSFIYPPSNNEQNFVVKFPYYHNNNDEIKLKICDYYSSFQDDTDCELSSSDDEFERFEISIRWFILLFPENFEFIGGDVDPDSVVTIIHLKAIGINDQLGKFKHELIKLLVISSERINSFLLENQIELSALSEITAKFAKNLFDDGSSVNDIYLEIQYSQTEMIIEKETIKLSETLIDKVTEALKDLNPYHKLIEIFNSYGYFVPKKVILGNKVYRMTCLIANEKPLESCIQTTEWTENFTKDTYDDILSQWENFVKPHSIDKLI</sequence>
<keyword evidence="1" id="KW-0472">Membrane</keyword>
<dbReference type="Proteomes" id="UP000266673">
    <property type="component" value="Unassembled WGS sequence"/>
</dbReference>
<protein>
    <recommendedName>
        <fullName evidence="4">MACPF domain-containing protein</fullName>
    </recommendedName>
</protein>
<evidence type="ECO:0008006" key="4">
    <source>
        <dbReference type="Google" id="ProtNLM"/>
    </source>
</evidence>
<dbReference type="AlphaFoldDB" id="A0A397VP97"/>
<dbReference type="OrthoDB" id="2338404at2759"/>
<gene>
    <name evidence="2" type="ORF">C2G38_2168885</name>
</gene>
<organism evidence="2 3">
    <name type="scientific">Gigaspora rosea</name>
    <dbReference type="NCBI Taxonomy" id="44941"/>
    <lineage>
        <taxon>Eukaryota</taxon>
        <taxon>Fungi</taxon>
        <taxon>Fungi incertae sedis</taxon>
        <taxon>Mucoromycota</taxon>
        <taxon>Glomeromycotina</taxon>
        <taxon>Glomeromycetes</taxon>
        <taxon>Diversisporales</taxon>
        <taxon>Gigasporaceae</taxon>
        <taxon>Gigaspora</taxon>
    </lineage>
</organism>
<proteinExistence type="predicted"/>
<name>A0A397VP97_9GLOM</name>
<keyword evidence="1" id="KW-0812">Transmembrane</keyword>
<keyword evidence="3" id="KW-1185">Reference proteome</keyword>
<keyword evidence="1" id="KW-1133">Transmembrane helix</keyword>